<evidence type="ECO:0000256" key="1">
    <source>
        <dbReference type="SAM" id="SignalP"/>
    </source>
</evidence>
<dbReference type="RefSeq" id="WP_054588309.1">
    <property type="nucleotide sequence ID" value="NZ_CP012700.1"/>
</dbReference>
<accession>A0A0N9UVU5</accession>
<dbReference type="OrthoDB" id="7563098at2"/>
<dbReference type="KEGG" id="smag:AN936_11790"/>
<reference evidence="2 3" key="1">
    <citation type="journal article" date="2015" name="Genome Announc.">
        <title>Complete Genome Sequence of Polypropylene Glycol- and Polyethylene Glycol-Degrading Sphingopyxis macrogoltabida Strain EY-1.</title>
        <authorList>
            <person name="Ohtsubo Y."/>
            <person name="Nagata Y."/>
            <person name="Numata M."/>
            <person name="Tsuchikane K."/>
            <person name="Hosoyama A."/>
            <person name="Yamazoe A."/>
            <person name="Tsuda M."/>
            <person name="Fujita N."/>
            <person name="Kawai F."/>
        </authorList>
    </citation>
    <scope>NUCLEOTIDE SEQUENCE [LARGE SCALE GENOMIC DNA]</scope>
    <source>
        <strain evidence="2 3">EY-1</strain>
    </source>
</reference>
<gene>
    <name evidence="2" type="ORF">AN936_11790</name>
</gene>
<organism evidence="2 3">
    <name type="scientific">Sphingopyxis macrogoltabida</name>
    <name type="common">Sphingomonas macrogoltabidus</name>
    <dbReference type="NCBI Taxonomy" id="33050"/>
    <lineage>
        <taxon>Bacteria</taxon>
        <taxon>Pseudomonadati</taxon>
        <taxon>Pseudomonadota</taxon>
        <taxon>Alphaproteobacteria</taxon>
        <taxon>Sphingomonadales</taxon>
        <taxon>Sphingomonadaceae</taxon>
        <taxon>Sphingopyxis</taxon>
    </lineage>
</organism>
<dbReference type="EMBL" id="CP012700">
    <property type="protein sequence ID" value="ALH81023.1"/>
    <property type="molecule type" value="Genomic_DNA"/>
</dbReference>
<sequence length="214" mass="23449">MRKAIFLATLLLQGAAHAAPARPPITDQFLFDQLELGEEIEGRVDGDLNSDGDPDTAFIVASPDERHVYVVLSYRSEVDFGHQPGGDFKLAPDALGPAELSISKGVLTIKNLTGGTTALSATYRYRADKVEPKLRLIGLDATVYSRTYAHDGNEMSWNLLTGDVETKTLKLTGEGEDPTYEDAFVTRFKRPSKPVYMADTPDPEEQLVAFTKAK</sequence>
<feature type="chain" id="PRO_5006039081" evidence="1">
    <location>
        <begin position="19"/>
        <end position="214"/>
    </location>
</feature>
<dbReference type="AlphaFoldDB" id="A0A0N9UVU5"/>
<dbReference type="PATRIC" id="fig|33050.5.peg.2438"/>
<feature type="signal peptide" evidence="1">
    <location>
        <begin position="1"/>
        <end position="18"/>
    </location>
</feature>
<dbReference type="Proteomes" id="UP000058074">
    <property type="component" value="Chromosome"/>
</dbReference>
<evidence type="ECO:0000313" key="2">
    <source>
        <dbReference type="EMBL" id="ALH81023.1"/>
    </source>
</evidence>
<evidence type="ECO:0000313" key="3">
    <source>
        <dbReference type="Proteomes" id="UP000058074"/>
    </source>
</evidence>
<keyword evidence="1" id="KW-0732">Signal</keyword>
<protein>
    <submittedName>
        <fullName evidence="2">Uncharacterized protein</fullName>
    </submittedName>
</protein>
<proteinExistence type="predicted"/>
<name>A0A0N9UVU5_SPHMC</name>